<reference evidence="5" key="1">
    <citation type="journal article" date="2019" name="Int. J. Syst. Evol. Microbiol.">
        <title>The Global Catalogue of Microorganisms (GCM) 10K type strain sequencing project: providing services to taxonomists for standard genome sequencing and annotation.</title>
        <authorList>
            <consortium name="The Broad Institute Genomics Platform"/>
            <consortium name="The Broad Institute Genome Sequencing Center for Infectious Disease"/>
            <person name="Wu L."/>
            <person name="Ma J."/>
        </authorList>
    </citation>
    <scope>NUCLEOTIDE SEQUENCE [LARGE SCALE GENOMIC DNA]</scope>
    <source>
        <strain evidence="5">KCTC 42087</strain>
    </source>
</reference>
<dbReference type="PANTHER" id="PTHR43767:SF1">
    <property type="entry name" value="NONRIBOSOMAL PEPTIDE SYNTHASE PES1 (EUROFUNG)-RELATED"/>
    <property type="match status" value="1"/>
</dbReference>
<proteinExistence type="predicted"/>
<gene>
    <name evidence="4" type="ORF">ACFPZN_21830</name>
</gene>
<evidence type="ECO:0000259" key="3">
    <source>
        <dbReference type="Pfam" id="PF13193"/>
    </source>
</evidence>
<dbReference type="InterPro" id="IPR050237">
    <property type="entry name" value="ATP-dep_AMP-bd_enzyme"/>
</dbReference>
<organism evidence="4 5">
    <name type="scientific">Actinomadura rugatobispora</name>
    <dbReference type="NCBI Taxonomy" id="1994"/>
    <lineage>
        <taxon>Bacteria</taxon>
        <taxon>Bacillati</taxon>
        <taxon>Actinomycetota</taxon>
        <taxon>Actinomycetes</taxon>
        <taxon>Streptosporangiales</taxon>
        <taxon>Thermomonosporaceae</taxon>
        <taxon>Actinomadura</taxon>
    </lineage>
</organism>
<dbReference type="PROSITE" id="PS50007">
    <property type="entry name" value="PIPLC_X_DOMAIN"/>
    <property type="match status" value="1"/>
</dbReference>
<dbReference type="InterPro" id="IPR042099">
    <property type="entry name" value="ANL_N_sf"/>
</dbReference>
<dbReference type="RefSeq" id="WP_378283928.1">
    <property type="nucleotide sequence ID" value="NZ_JBHSON010000030.1"/>
</dbReference>
<dbReference type="InterPro" id="IPR045851">
    <property type="entry name" value="AMP-bd_C_sf"/>
</dbReference>
<dbReference type="InterPro" id="IPR020845">
    <property type="entry name" value="AMP-binding_CS"/>
</dbReference>
<keyword evidence="5" id="KW-1185">Reference proteome</keyword>
<name>A0ABW0ZYJ8_9ACTN</name>
<feature type="region of interest" description="Disordered" evidence="1">
    <location>
        <begin position="146"/>
        <end position="176"/>
    </location>
</feature>
<protein>
    <submittedName>
        <fullName evidence="4">AMP-binding protein</fullName>
    </submittedName>
</protein>
<accession>A0ABW0ZYJ8</accession>
<evidence type="ECO:0000256" key="1">
    <source>
        <dbReference type="SAM" id="MobiDB-lite"/>
    </source>
</evidence>
<evidence type="ECO:0000313" key="4">
    <source>
        <dbReference type="EMBL" id="MFC5748276.1"/>
    </source>
</evidence>
<feature type="domain" description="AMP-binding enzyme C-terminal" evidence="3">
    <location>
        <begin position="419"/>
        <end position="496"/>
    </location>
</feature>
<dbReference type="Pfam" id="PF13193">
    <property type="entry name" value="AMP-binding_C"/>
    <property type="match status" value="1"/>
</dbReference>
<evidence type="ECO:0000259" key="2">
    <source>
        <dbReference type="Pfam" id="PF00501"/>
    </source>
</evidence>
<dbReference type="PANTHER" id="PTHR43767">
    <property type="entry name" value="LONG-CHAIN-FATTY-ACID--COA LIGASE"/>
    <property type="match status" value="1"/>
</dbReference>
<feature type="compositionally biased region" description="Low complexity" evidence="1">
    <location>
        <begin position="146"/>
        <end position="158"/>
    </location>
</feature>
<dbReference type="Gene3D" id="3.40.50.12780">
    <property type="entry name" value="N-terminal domain of ligase-like"/>
    <property type="match status" value="1"/>
</dbReference>
<comment type="caution">
    <text evidence="4">The sequence shown here is derived from an EMBL/GenBank/DDBJ whole genome shotgun (WGS) entry which is preliminary data.</text>
</comment>
<dbReference type="Pfam" id="PF00501">
    <property type="entry name" value="AMP-binding"/>
    <property type="match status" value="1"/>
</dbReference>
<dbReference type="InterPro" id="IPR025110">
    <property type="entry name" value="AMP-bd_C"/>
</dbReference>
<dbReference type="Gene3D" id="3.30.300.30">
    <property type="match status" value="1"/>
</dbReference>
<dbReference type="Proteomes" id="UP001596074">
    <property type="component" value="Unassembled WGS sequence"/>
</dbReference>
<feature type="domain" description="AMP-dependent synthetase/ligase" evidence="2">
    <location>
        <begin position="4"/>
        <end position="368"/>
    </location>
</feature>
<dbReference type="PROSITE" id="PS00455">
    <property type="entry name" value="AMP_BINDING"/>
    <property type="match status" value="1"/>
</dbReference>
<dbReference type="SUPFAM" id="SSF56801">
    <property type="entry name" value="Acetyl-CoA synthetase-like"/>
    <property type="match status" value="1"/>
</dbReference>
<dbReference type="InterPro" id="IPR000873">
    <property type="entry name" value="AMP-dep_synth/lig_dom"/>
</dbReference>
<dbReference type="EMBL" id="JBHSON010000030">
    <property type="protein sequence ID" value="MFC5748276.1"/>
    <property type="molecule type" value="Genomic_DNA"/>
</dbReference>
<sequence length="509" mass="54932">MRNFFEYADNDPARVAVVHTDGRQVTYGEMRDDANRIGNFLWERGLAPGDTVACLLPNSYQLMAMVRGAAQLPLHLTPVNWHLTASEIAYILRDSGAKILFTADPFVDLAGKAAAEAGLPAEKVVVLAVAPEGGAARLTGPVAAASAAPPRGRGAGNRMLYTSGTTGRPKGVRRPLRGISPAEAAGAALARARRYGADHEDGVFLGMAPMYHASPLAYADQALDVGHRVVLLERWNRERVLEAIAEHGVTWLYLVPLMMRELVALPEDERAALRVGSIRSIVHTAAPCPPHVKQAMIDWLGPVLVELYGGTEGAATMITSEEWLAHVGSVGRPLPHVSLRILDEDRDEVPVGQVGTVYFKNEELAFVYLGDPEKTAASRLDGHVTLGDLGRLDEDGYLYLSDRAVDLIISGGVNIYPAEIEHALLELPGVADACVVGRPDEKWGESVHAVVVVDRSGTRDEVAASLDAELRARIAGYKIPRSWAFVEALPRSAAGKLLRREVRESVATR</sequence>
<evidence type="ECO:0000313" key="5">
    <source>
        <dbReference type="Proteomes" id="UP001596074"/>
    </source>
</evidence>